<dbReference type="GO" id="GO:0000981">
    <property type="term" value="F:DNA-binding transcription factor activity, RNA polymerase II-specific"/>
    <property type="evidence" value="ECO:0007669"/>
    <property type="project" value="TreeGrafter"/>
</dbReference>
<evidence type="ECO:0000256" key="9">
    <source>
        <dbReference type="ARBA" id="ARBA00023163"/>
    </source>
</evidence>
<feature type="domain" description="ZAD" evidence="15">
    <location>
        <begin position="9"/>
        <end position="84"/>
    </location>
</feature>
<dbReference type="InterPro" id="IPR012934">
    <property type="entry name" value="Znf_AD"/>
</dbReference>
<evidence type="ECO:0000256" key="11">
    <source>
        <dbReference type="PROSITE-ProRule" id="PRU00042"/>
    </source>
</evidence>
<feature type="binding site" evidence="12">
    <location>
        <position position="14"/>
    </location>
    <ligand>
        <name>Zn(2+)</name>
        <dbReference type="ChEBI" id="CHEBI:29105"/>
    </ligand>
</feature>
<dbReference type="Gene3D" id="3.40.1800.20">
    <property type="match status" value="1"/>
</dbReference>
<reference evidence="16 17" key="1">
    <citation type="submission" date="2020-04" db="EMBL/GenBank/DDBJ databases">
        <authorList>
            <person name="Wallbank WR R."/>
            <person name="Pardo Diaz C."/>
            <person name="Kozak K."/>
            <person name="Martin S."/>
            <person name="Jiggins C."/>
            <person name="Moest M."/>
            <person name="Warren A I."/>
            <person name="Byers J.R.P. K."/>
            <person name="Montejo-Kovacevich G."/>
            <person name="Yen C E."/>
        </authorList>
    </citation>
    <scope>NUCLEOTIDE SEQUENCE [LARGE SCALE GENOMIC DNA]</scope>
</reference>
<comment type="caution">
    <text evidence="16">The sequence shown here is derived from an EMBL/GenBank/DDBJ whole genome shotgun (WGS) entry which is preliminary data.</text>
</comment>
<feature type="domain" description="C2H2-type" evidence="14">
    <location>
        <begin position="1041"/>
        <end position="1068"/>
    </location>
</feature>
<proteinExistence type="inferred from homology"/>
<accession>A0A8S0ZCY4</accession>
<evidence type="ECO:0000256" key="3">
    <source>
        <dbReference type="ARBA" id="ARBA00022723"/>
    </source>
</evidence>
<feature type="domain" description="C2H2-type" evidence="14">
    <location>
        <begin position="1146"/>
        <end position="1169"/>
    </location>
</feature>
<feature type="compositionally biased region" description="Basic residues" evidence="13">
    <location>
        <begin position="136"/>
        <end position="147"/>
    </location>
</feature>
<evidence type="ECO:0000256" key="8">
    <source>
        <dbReference type="ARBA" id="ARBA00023125"/>
    </source>
</evidence>
<dbReference type="PROSITE" id="PS50157">
    <property type="entry name" value="ZINC_FINGER_C2H2_2"/>
    <property type="match status" value="12"/>
</dbReference>
<feature type="domain" description="C2H2-type" evidence="14">
    <location>
        <begin position="957"/>
        <end position="984"/>
    </location>
</feature>
<sequence>MEVFLYNSTVCRLCGEENDNGTLLFSCEENNPNLSEVINTYLPIKVFDDGQLPRTICPGCTIQLEATVEFLTLIINGQKVIRELHLREREYKKTILNPSPEQDVITEKIVYEVNTSNGVYQVEHPIALQVAGLDKPKRKRGRPPKKIKSPEELAQEAAAKEKELNSVKVCDKDEEPTGKRRRKTPTRFREAVQGKELERIFKEEGVTDGEESDRDLKPNLDIEVKVPVSKEPEIIGHMENSGEVVVFVKGKGRGRPKGPMRLTRKECAICGMEFSCAGRYMSHVAHHGPVIYQCGQCKETFDTRLNFTNHQKELEHVGQNVIPIGKKNAKNIQNISEMIKMESQAASIQPITETPDVAVNMLVDNVMTALPDLSAEPVINEAEQLRSDDLTTEITSSPSVEGAVKIMDTSPDVVEVTEKSDEVEQVETLPAGKVRLNCPHCEKTFSNKQSKSLHIKAAHVGERPYVCGECGARFAYPRSLALHAVSHRRQRPRHAKGYACDLCGKRDDHYTHLPALAGAARRVAPPPAPATRQGLRLRPVREGNCSVLADFLSETTIIHTYPRSLALHAVSHRRQRPRHAKGYACDLCGKPTSSARRPYTHLPALAGAARRVAPPPAPATRQGLRLRPVREGNCSVLADFLSETTIIHTYPRSLALHAVSQPPPAPATRQGLRLRPVREGNCSVLADFLSETTIIHTYPRSLALHAVSHRRQRPATRQGLRLRPVREGNCSVLADFLSETTIIHTYPRSLALHAVSHRRQRPRHAKGYACDLCGKRDDHYTHLPALAGAARRVAPPPAPATRQGLRLRPVREGNCSVLADFLSETTIIHTYPALAGAARRVAPPPAPATRQGLRLRPVREGNCSVLADFLSETTIIHTYPRSLALHAVSHRRQRPRHAKGYACDLCGKVLNHPSSVVYHKEAEHAGQRYVCNKCGKSFKHIQLLQRHQLVHSQVRPYTCKTCEASFKTKRNLLNHQLLHTGVKKFSCEICKHKFAHKTSLTLHMRWHTGQKPYSCNTCGKSFSQKGNLSEHERIHTGEKPFQCSLCPRRFTTSSQHRLHARRHAADRPYACTHCGKRFVSRGSWAAHVRREAGGGAPGGPGDGAGGPGGGAGGAGGAHRCSCCARTFAERWALLKHMRTHSGERPFRCPHCPRAFADCSNLNKHKKQVHKQISLLANSQPQPQQIQQTVSVPNSSPIGMKFETQEDSLEERVIYVTYDVDEADSPAFHILSPEQAAGLDENKVMTTCELYSGPSLLVPQPKLEQLELASEPLEQEDLEQLQEQLVLEGHEHMPVTDEQGNPLHFTMQDGTRLAITSADGKSLQVITQDGQTIPVEINGYADEEEVDNPDTIVHQLNLQKSVDNNVSAPVTHYFTIV</sequence>
<feature type="domain" description="C2H2-type" evidence="14">
    <location>
        <begin position="436"/>
        <end position="464"/>
    </location>
</feature>
<evidence type="ECO:0000256" key="1">
    <source>
        <dbReference type="ARBA" id="ARBA00004123"/>
    </source>
</evidence>
<feature type="domain" description="C2H2-type" evidence="14">
    <location>
        <begin position="292"/>
        <end position="321"/>
    </location>
</feature>
<feature type="domain" description="C2H2-type" evidence="14">
    <location>
        <begin position="1069"/>
        <end position="1097"/>
    </location>
</feature>
<dbReference type="FunFam" id="3.30.160.60:FF:000446">
    <property type="entry name" value="Zinc finger protein"/>
    <property type="match status" value="1"/>
</dbReference>
<dbReference type="FunFam" id="3.30.160.60:FF:001480">
    <property type="entry name" value="Si:cabz01071911.3"/>
    <property type="match status" value="1"/>
</dbReference>
<keyword evidence="9" id="KW-0804">Transcription</keyword>
<feature type="domain" description="C2H2-type" evidence="14">
    <location>
        <begin position="1118"/>
        <end position="1145"/>
    </location>
</feature>
<keyword evidence="7" id="KW-0805">Transcription regulation</keyword>
<dbReference type="GO" id="GO:0008270">
    <property type="term" value="F:zinc ion binding"/>
    <property type="evidence" value="ECO:0007669"/>
    <property type="project" value="UniProtKB-UniRule"/>
</dbReference>
<feature type="region of interest" description="Disordered" evidence="13">
    <location>
        <begin position="131"/>
        <end position="152"/>
    </location>
</feature>
<dbReference type="FunFam" id="3.30.160.60:FF:000145">
    <property type="entry name" value="Zinc finger protein 574"/>
    <property type="match status" value="1"/>
</dbReference>
<dbReference type="PROSITE" id="PS51915">
    <property type="entry name" value="ZAD"/>
    <property type="match status" value="1"/>
</dbReference>
<feature type="domain" description="C2H2-type" evidence="14">
    <location>
        <begin position="901"/>
        <end position="929"/>
    </location>
</feature>
<evidence type="ECO:0000256" key="2">
    <source>
        <dbReference type="ARBA" id="ARBA00006991"/>
    </source>
</evidence>
<comment type="subcellular location">
    <subcellularLocation>
        <location evidence="1">Nucleus</location>
    </subcellularLocation>
</comment>
<dbReference type="InterPro" id="IPR036236">
    <property type="entry name" value="Znf_C2H2_sf"/>
</dbReference>
<dbReference type="PROSITE" id="PS00028">
    <property type="entry name" value="ZINC_FINGER_C2H2_1"/>
    <property type="match status" value="11"/>
</dbReference>
<dbReference type="Proteomes" id="UP000494256">
    <property type="component" value="Unassembled WGS sequence"/>
</dbReference>
<dbReference type="OrthoDB" id="70570at2759"/>
<dbReference type="GO" id="GO:0003677">
    <property type="term" value="F:DNA binding"/>
    <property type="evidence" value="ECO:0007669"/>
    <property type="project" value="UniProtKB-KW"/>
</dbReference>
<name>A0A8S0ZCY4_ARCPL</name>
<dbReference type="PANTHER" id="PTHR24394:SF48">
    <property type="entry name" value="ZINC FINGER PROTEIN 771"/>
    <property type="match status" value="1"/>
</dbReference>
<feature type="binding site" evidence="12">
    <location>
        <position position="57"/>
    </location>
    <ligand>
        <name>Zn(2+)</name>
        <dbReference type="ChEBI" id="CHEBI:29105"/>
    </ligand>
</feature>
<dbReference type="FunFam" id="3.30.160.60:FF:000065">
    <property type="entry name" value="B-cell CLL/lymphoma 6, member B"/>
    <property type="match status" value="1"/>
</dbReference>
<evidence type="ECO:0000259" key="14">
    <source>
        <dbReference type="PROSITE" id="PS50157"/>
    </source>
</evidence>
<feature type="domain" description="C2H2-type" evidence="14">
    <location>
        <begin position="465"/>
        <end position="492"/>
    </location>
</feature>
<dbReference type="SMART" id="SM00355">
    <property type="entry name" value="ZnF_C2H2"/>
    <property type="match status" value="13"/>
</dbReference>
<evidence type="ECO:0000256" key="7">
    <source>
        <dbReference type="ARBA" id="ARBA00023015"/>
    </source>
</evidence>
<keyword evidence="3 12" id="KW-0479">Metal-binding</keyword>
<dbReference type="PANTHER" id="PTHR24394">
    <property type="entry name" value="ZINC FINGER PROTEIN"/>
    <property type="match status" value="1"/>
</dbReference>
<feature type="region of interest" description="Disordered" evidence="13">
    <location>
        <begin position="167"/>
        <end position="188"/>
    </location>
</feature>
<evidence type="ECO:0000256" key="13">
    <source>
        <dbReference type="SAM" id="MobiDB-lite"/>
    </source>
</evidence>
<protein>
    <submittedName>
        <fullName evidence="16">Uncharacterized protein</fullName>
    </submittedName>
</protein>
<evidence type="ECO:0000256" key="12">
    <source>
        <dbReference type="PROSITE-ProRule" id="PRU01263"/>
    </source>
</evidence>
<evidence type="ECO:0000313" key="16">
    <source>
        <dbReference type="EMBL" id="CAB3230403.1"/>
    </source>
</evidence>
<dbReference type="Pfam" id="PF07776">
    <property type="entry name" value="zf-AD"/>
    <property type="match status" value="1"/>
</dbReference>
<evidence type="ECO:0000256" key="6">
    <source>
        <dbReference type="ARBA" id="ARBA00022833"/>
    </source>
</evidence>
<dbReference type="SUPFAM" id="SSF57667">
    <property type="entry name" value="beta-beta-alpha zinc fingers"/>
    <property type="match status" value="7"/>
</dbReference>
<dbReference type="InterPro" id="IPR013087">
    <property type="entry name" value="Znf_C2H2_type"/>
</dbReference>
<gene>
    <name evidence="16" type="ORF">APLA_LOCUS4584</name>
</gene>
<evidence type="ECO:0000256" key="5">
    <source>
        <dbReference type="ARBA" id="ARBA00022771"/>
    </source>
</evidence>
<keyword evidence="8" id="KW-0238">DNA-binding</keyword>
<feature type="region of interest" description="Disordered" evidence="13">
    <location>
        <begin position="1090"/>
        <end position="1111"/>
    </location>
</feature>
<keyword evidence="10" id="KW-0539">Nucleus</keyword>
<evidence type="ECO:0000259" key="15">
    <source>
        <dbReference type="PROSITE" id="PS51915"/>
    </source>
</evidence>
<organism evidence="16 17">
    <name type="scientific">Arctia plantaginis</name>
    <name type="common">Wood tiger moth</name>
    <name type="synonym">Phalaena plantaginis</name>
    <dbReference type="NCBI Taxonomy" id="874455"/>
    <lineage>
        <taxon>Eukaryota</taxon>
        <taxon>Metazoa</taxon>
        <taxon>Ecdysozoa</taxon>
        <taxon>Arthropoda</taxon>
        <taxon>Hexapoda</taxon>
        <taxon>Insecta</taxon>
        <taxon>Pterygota</taxon>
        <taxon>Neoptera</taxon>
        <taxon>Endopterygota</taxon>
        <taxon>Lepidoptera</taxon>
        <taxon>Glossata</taxon>
        <taxon>Ditrysia</taxon>
        <taxon>Noctuoidea</taxon>
        <taxon>Erebidae</taxon>
        <taxon>Arctiinae</taxon>
        <taxon>Arctia</taxon>
    </lineage>
</organism>
<keyword evidence="4" id="KW-0677">Repeat</keyword>
<dbReference type="EMBL" id="CADEBD010000288">
    <property type="protein sequence ID" value="CAB3230403.1"/>
    <property type="molecule type" value="Genomic_DNA"/>
</dbReference>
<comment type="similarity">
    <text evidence="2">Belongs to the krueppel C2H2-type zinc-finger protein family.</text>
</comment>
<keyword evidence="5 11" id="KW-0863">Zinc-finger</keyword>
<feature type="binding site" evidence="12">
    <location>
        <position position="60"/>
    </location>
    <ligand>
        <name>Zn(2+)</name>
        <dbReference type="ChEBI" id="CHEBI:29105"/>
    </ligand>
</feature>
<feature type="compositionally biased region" description="Gly residues" evidence="13">
    <location>
        <begin position="1093"/>
        <end position="1111"/>
    </location>
</feature>
<evidence type="ECO:0000313" key="17">
    <source>
        <dbReference type="Proteomes" id="UP000494256"/>
    </source>
</evidence>
<feature type="compositionally biased region" description="Basic and acidic residues" evidence="13">
    <location>
        <begin position="167"/>
        <end position="178"/>
    </location>
</feature>
<evidence type="ECO:0000256" key="10">
    <source>
        <dbReference type="ARBA" id="ARBA00023242"/>
    </source>
</evidence>
<dbReference type="SMART" id="SM00868">
    <property type="entry name" value="zf-AD"/>
    <property type="match status" value="1"/>
</dbReference>
<evidence type="ECO:0000256" key="4">
    <source>
        <dbReference type="ARBA" id="ARBA00022737"/>
    </source>
</evidence>
<feature type="domain" description="C2H2-type" evidence="14">
    <location>
        <begin position="929"/>
        <end position="956"/>
    </location>
</feature>
<feature type="domain" description="C2H2-type" evidence="14">
    <location>
        <begin position="1013"/>
        <end position="1040"/>
    </location>
</feature>
<dbReference type="Gene3D" id="3.30.160.60">
    <property type="entry name" value="Classic Zinc Finger"/>
    <property type="match status" value="10"/>
</dbReference>
<dbReference type="Pfam" id="PF00096">
    <property type="entry name" value="zf-C2H2"/>
    <property type="match status" value="6"/>
</dbReference>
<feature type="domain" description="C2H2-type" evidence="14">
    <location>
        <begin position="985"/>
        <end position="1012"/>
    </location>
</feature>
<keyword evidence="6 12" id="KW-0862">Zinc</keyword>
<dbReference type="SUPFAM" id="SSF57716">
    <property type="entry name" value="Glucocorticoid receptor-like (DNA-binding domain)"/>
    <property type="match status" value="1"/>
</dbReference>
<dbReference type="GO" id="GO:0005634">
    <property type="term" value="C:nucleus"/>
    <property type="evidence" value="ECO:0007669"/>
    <property type="project" value="UniProtKB-SubCell"/>
</dbReference>
<feature type="binding site" evidence="12">
    <location>
        <position position="11"/>
    </location>
    <ligand>
        <name>Zn(2+)</name>
        <dbReference type="ChEBI" id="CHEBI:29105"/>
    </ligand>
</feature>